<sequence>MSMQQIIDFTSALDGVVVLAPQPGSAFPEIGWGDHFFYYSADGTIPQRGQPFATIITKNYPDDDRNDLDAPGRYRVNVHVGRSRLTDLVGEDAADPTAPDQVIAHPLYARQGWVAVVCLSEQSLDLVTGLIQEAHAAAAARSER</sequence>
<feature type="domain" description="DUF6194" evidence="1">
    <location>
        <begin position="1"/>
        <end position="144"/>
    </location>
</feature>
<accession>A0A1H1DAV3</accession>
<dbReference type="InterPro" id="IPR045676">
    <property type="entry name" value="DUF6194"/>
</dbReference>
<gene>
    <name evidence="2" type="ORF">SAMN04489765_1635</name>
</gene>
<dbReference type="OrthoDB" id="9783727at2"/>
<keyword evidence="3" id="KW-1185">Reference proteome</keyword>
<dbReference type="Proteomes" id="UP000183053">
    <property type="component" value="Unassembled WGS sequence"/>
</dbReference>
<evidence type="ECO:0000313" key="3">
    <source>
        <dbReference type="Proteomes" id="UP000183053"/>
    </source>
</evidence>
<evidence type="ECO:0000313" key="2">
    <source>
        <dbReference type="EMBL" id="SDQ73592.1"/>
    </source>
</evidence>
<name>A0A1H1DAV3_9ACTN</name>
<dbReference type="STRING" id="47312.SAMN04489765_1635"/>
<dbReference type="Pfam" id="PF19694">
    <property type="entry name" value="DUF6194"/>
    <property type="match status" value="1"/>
</dbReference>
<dbReference type="EMBL" id="FNLF01000002">
    <property type="protein sequence ID" value="SDQ73592.1"/>
    <property type="molecule type" value="Genomic_DNA"/>
</dbReference>
<reference evidence="3" key="1">
    <citation type="submission" date="2016-10" db="EMBL/GenBank/DDBJ databases">
        <authorList>
            <person name="Varghese N."/>
            <person name="Submissions S."/>
        </authorList>
    </citation>
    <scope>NUCLEOTIDE SEQUENCE [LARGE SCALE GENOMIC DNA]</scope>
    <source>
        <strain evidence="3">DSM 44142</strain>
    </source>
</reference>
<dbReference type="AlphaFoldDB" id="A0A1H1DAV3"/>
<dbReference type="RefSeq" id="WP_082756522.1">
    <property type="nucleotide sequence ID" value="NZ_FNLF01000002.1"/>
</dbReference>
<protein>
    <recommendedName>
        <fullName evidence="1">DUF6194 domain-containing protein</fullName>
    </recommendedName>
</protein>
<evidence type="ECO:0000259" key="1">
    <source>
        <dbReference type="Pfam" id="PF19694"/>
    </source>
</evidence>
<organism evidence="2 3">
    <name type="scientific">Tsukamurella pulmonis</name>
    <dbReference type="NCBI Taxonomy" id="47312"/>
    <lineage>
        <taxon>Bacteria</taxon>
        <taxon>Bacillati</taxon>
        <taxon>Actinomycetota</taxon>
        <taxon>Actinomycetes</taxon>
        <taxon>Mycobacteriales</taxon>
        <taxon>Tsukamurellaceae</taxon>
        <taxon>Tsukamurella</taxon>
    </lineage>
</organism>
<proteinExistence type="predicted"/>